<dbReference type="Pfam" id="PF09084">
    <property type="entry name" value="NMT1"/>
    <property type="match status" value="1"/>
</dbReference>
<dbReference type="EMBL" id="QZWZ01000001">
    <property type="protein sequence ID" value="RJT42587.1"/>
    <property type="molecule type" value="Genomic_DNA"/>
</dbReference>
<evidence type="ECO:0000259" key="1">
    <source>
        <dbReference type="Pfam" id="PF09084"/>
    </source>
</evidence>
<dbReference type="AlphaFoldDB" id="A0A3A5KZT3"/>
<dbReference type="PROSITE" id="PS51318">
    <property type="entry name" value="TAT"/>
    <property type="match status" value="1"/>
</dbReference>
<protein>
    <submittedName>
        <fullName evidence="2">ABC transporter substrate-binding protein</fullName>
    </submittedName>
</protein>
<proteinExistence type="predicted"/>
<reference evidence="2 3" key="1">
    <citation type="submission" date="2018-09" db="EMBL/GenBank/DDBJ databases">
        <title>Mesorhizobium carmichaelinearum sp. nov. isolated from Carmichaelinea spp. root nodules in New Zealand.</title>
        <authorList>
            <person name="De Meyer S.E."/>
        </authorList>
    </citation>
    <scope>NUCLEOTIDE SEQUENCE [LARGE SCALE GENOMIC DNA]</scope>
    <source>
        <strain evidence="2 3">ICMP19557</strain>
    </source>
</reference>
<dbReference type="PANTHER" id="PTHR30024">
    <property type="entry name" value="ALIPHATIC SULFONATES-BINDING PROTEIN-RELATED"/>
    <property type="match status" value="1"/>
</dbReference>
<dbReference type="SUPFAM" id="SSF53850">
    <property type="entry name" value="Periplasmic binding protein-like II"/>
    <property type="match status" value="1"/>
</dbReference>
<dbReference type="Gene3D" id="3.40.190.10">
    <property type="entry name" value="Periplasmic binding protein-like II"/>
    <property type="match status" value="1"/>
</dbReference>
<dbReference type="PANTHER" id="PTHR30024:SF42">
    <property type="entry name" value="ALIPHATIC SULFONATES-BINDING PROTEIN-RELATED"/>
    <property type="match status" value="1"/>
</dbReference>
<accession>A0A3A5KZT3</accession>
<name>A0A3A5KZT3_9HYPH</name>
<keyword evidence="3" id="KW-1185">Reference proteome</keyword>
<evidence type="ECO:0000313" key="3">
    <source>
        <dbReference type="Proteomes" id="UP000272706"/>
    </source>
</evidence>
<organism evidence="2 3">
    <name type="scientific">Mesorhizobium waimense</name>
    <dbReference type="NCBI Taxonomy" id="1300307"/>
    <lineage>
        <taxon>Bacteria</taxon>
        <taxon>Pseudomonadati</taxon>
        <taxon>Pseudomonadota</taxon>
        <taxon>Alphaproteobacteria</taxon>
        <taxon>Hyphomicrobiales</taxon>
        <taxon>Phyllobacteriaceae</taxon>
        <taxon>Mesorhizobium</taxon>
    </lineage>
</organism>
<evidence type="ECO:0000313" key="2">
    <source>
        <dbReference type="EMBL" id="RJT42587.1"/>
    </source>
</evidence>
<dbReference type="OrthoDB" id="9771642at2"/>
<gene>
    <name evidence="2" type="ORF">D3227_01605</name>
</gene>
<dbReference type="InterPro" id="IPR015168">
    <property type="entry name" value="SsuA/THI5"/>
</dbReference>
<sequence length="349" mass="38208">MADTLCPFSREERLVQIVQNRRRFLTGLSALTAAGLAKGRNAAAAEAAPETTIARFAAAPGICIAPQYVAEDLIRAEGFSDFGFVAAEAGIAQTEMLARGDIDFGIDFATALIIPVDTGAPIKVISGVHVGCYELFGREEIKSIADLKGRKVGVGGNLSSDPHIFVSAMATYVGLDPQRDIEWIVGEAKPAELFAEGKVDAFLAFPPEAQDLRARKVGHVILDSSKDRPWSQYYCCMLAVNAAYAEKNPAATKRVIRAIIKSADICAAEPERVARLLVDGGRTEHYDYAVQALRELPYSNWRDFDPEDTIRFFSLRLHEAGIVKSNPNEIIANGTDWQFFNEVKRELKI</sequence>
<comment type="caution">
    <text evidence="2">The sequence shown here is derived from an EMBL/GenBank/DDBJ whole genome shotgun (WGS) entry which is preliminary data.</text>
</comment>
<feature type="domain" description="SsuA/THI5-like" evidence="1">
    <location>
        <begin position="91"/>
        <end position="272"/>
    </location>
</feature>
<dbReference type="Proteomes" id="UP000272706">
    <property type="component" value="Unassembled WGS sequence"/>
</dbReference>
<dbReference type="InterPro" id="IPR006311">
    <property type="entry name" value="TAT_signal"/>
</dbReference>